<reference evidence="8 9" key="2">
    <citation type="submission" date="2020-03" db="EMBL/GenBank/DDBJ databases">
        <authorList>
            <person name="Ichikawa N."/>
            <person name="Kimura A."/>
            <person name="Kitahashi Y."/>
            <person name="Uohara A."/>
        </authorList>
    </citation>
    <scope>NUCLEOTIDE SEQUENCE [LARGE SCALE GENOMIC DNA]</scope>
    <source>
        <strain evidence="8 9">NBRC 107702</strain>
    </source>
</reference>
<dbReference type="EMBL" id="AP022870">
    <property type="protein sequence ID" value="BCB75960.1"/>
    <property type="molecule type" value="Genomic_DNA"/>
</dbReference>
<dbReference type="PANTHER" id="PTHR43229:SF2">
    <property type="entry name" value="NODULATION PROTEIN J"/>
    <property type="match status" value="1"/>
</dbReference>
<evidence type="ECO:0000256" key="4">
    <source>
        <dbReference type="ARBA" id="ARBA00023136"/>
    </source>
</evidence>
<accession>A0A6F8XQ65</accession>
<feature type="domain" description="ABC transmembrane type-2" evidence="7">
    <location>
        <begin position="30"/>
        <end position="257"/>
    </location>
</feature>
<sequence length="259" mass="27003">MTTVDTLRWSVTDTLVLAGRSLRHWRRQPELLLLSTAQPVLLVLLFSQVFSGAVATPGMRYVDWLVPGVLVQVVAWDSAKTAVGVAEDLASSTIERFRTLPMSAPAVLAGRTLADAARNLFVVLAMLAAGTLVGLRLPGGPVAVAGAVALTVAFGYALTWLFAYLGLRARGGEAALAAGILVVFPLMFASSALVPVESMPAWLRPIAAHQPLTAVIDAVRALTQGQPAAGAVAAALAWTAAILAVAVPAAVHRFRQVSV</sequence>
<dbReference type="PROSITE" id="PS51012">
    <property type="entry name" value="ABC_TM2"/>
    <property type="match status" value="1"/>
</dbReference>
<keyword evidence="6" id="KW-1003">Cell membrane</keyword>
<dbReference type="GO" id="GO:0046677">
    <property type="term" value="P:response to antibiotic"/>
    <property type="evidence" value="ECO:0007669"/>
    <property type="project" value="UniProtKB-KW"/>
</dbReference>
<dbReference type="AlphaFoldDB" id="A0A6F8XQ65"/>
<comment type="subcellular location">
    <subcellularLocation>
        <location evidence="6">Cell membrane</location>
        <topology evidence="6">Multi-pass membrane protein</topology>
    </subcellularLocation>
    <subcellularLocation>
        <location evidence="1">Membrane</location>
        <topology evidence="1">Multi-pass membrane protein</topology>
    </subcellularLocation>
</comment>
<comment type="similarity">
    <text evidence="6">Belongs to the ABC-2 integral membrane protein family.</text>
</comment>
<evidence type="ECO:0000313" key="8">
    <source>
        <dbReference type="EMBL" id="BCB75960.1"/>
    </source>
</evidence>
<reference evidence="8 9" key="1">
    <citation type="submission" date="2020-03" db="EMBL/GenBank/DDBJ databases">
        <title>Whole genome shotgun sequence of Phytohabitans flavus NBRC 107702.</title>
        <authorList>
            <person name="Komaki H."/>
            <person name="Tamura T."/>
        </authorList>
    </citation>
    <scope>NUCLEOTIDE SEQUENCE [LARGE SCALE GENOMIC DNA]</scope>
    <source>
        <strain evidence="8 9">NBRC 107702</strain>
    </source>
</reference>
<feature type="transmembrane region" description="Helical" evidence="6">
    <location>
        <begin position="228"/>
        <end position="251"/>
    </location>
</feature>
<feature type="transmembrane region" description="Helical" evidence="6">
    <location>
        <begin position="174"/>
        <end position="194"/>
    </location>
</feature>
<gene>
    <name evidence="8" type="ORF">Pflav_023700</name>
</gene>
<dbReference type="KEGG" id="pfla:Pflav_023700"/>
<keyword evidence="2 6" id="KW-0812">Transmembrane</keyword>
<keyword evidence="4 6" id="KW-0472">Membrane</keyword>
<name>A0A6F8XQ65_9ACTN</name>
<dbReference type="InterPro" id="IPR047817">
    <property type="entry name" value="ABC2_TM_bact-type"/>
</dbReference>
<feature type="transmembrane region" description="Helical" evidence="6">
    <location>
        <begin position="143"/>
        <end position="167"/>
    </location>
</feature>
<dbReference type="PIRSF" id="PIRSF006648">
    <property type="entry name" value="DrrB"/>
    <property type="match status" value="1"/>
</dbReference>
<dbReference type="PANTHER" id="PTHR43229">
    <property type="entry name" value="NODULATION PROTEIN J"/>
    <property type="match status" value="1"/>
</dbReference>
<evidence type="ECO:0000256" key="1">
    <source>
        <dbReference type="ARBA" id="ARBA00004141"/>
    </source>
</evidence>
<dbReference type="InterPro" id="IPR000412">
    <property type="entry name" value="ABC_2_transport"/>
</dbReference>
<evidence type="ECO:0000256" key="2">
    <source>
        <dbReference type="ARBA" id="ARBA00022692"/>
    </source>
</evidence>
<evidence type="ECO:0000256" key="6">
    <source>
        <dbReference type="RuleBase" id="RU361157"/>
    </source>
</evidence>
<dbReference type="InterPro" id="IPR051784">
    <property type="entry name" value="Nod_factor_ABC_transporter"/>
</dbReference>
<evidence type="ECO:0000313" key="9">
    <source>
        <dbReference type="Proteomes" id="UP000502508"/>
    </source>
</evidence>
<dbReference type="InterPro" id="IPR013525">
    <property type="entry name" value="ABC2_TM"/>
</dbReference>
<keyword evidence="3 6" id="KW-1133">Transmembrane helix</keyword>
<evidence type="ECO:0000256" key="5">
    <source>
        <dbReference type="ARBA" id="ARBA00023251"/>
    </source>
</evidence>
<dbReference type="GO" id="GO:0140359">
    <property type="term" value="F:ABC-type transporter activity"/>
    <property type="evidence" value="ECO:0007669"/>
    <property type="project" value="InterPro"/>
</dbReference>
<keyword evidence="6" id="KW-0813">Transport</keyword>
<feature type="transmembrane region" description="Helical" evidence="6">
    <location>
        <begin position="120"/>
        <end position="137"/>
    </location>
</feature>
<keyword evidence="9" id="KW-1185">Reference proteome</keyword>
<organism evidence="8 9">
    <name type="scientific">Phytohabitans flavus</name>
    <dbReference type="NCBI Taxonomy" id="1076124"/>
    <lineage>
        <taxon>Bacteria</taxon>
        <taxon>Bacillati</taxon>
        <taxon>Actinomycetota</taxon>
        <taxon>Actinomycetes</taxon>
        <taxon>Micromonosporales</taxon>
        <taxon>Micromonosporaceae</taxon>
    </lineage>
</organism>
<protein>
    <recommendedName>
        <fullName evidence="6">Transport permease protein</fullName>
    </recommendedName>
</protein>
<dbReference type="Proteomes" id="UP000502508">
    <property type="component" value="Chromosome"/>
</dbReference>
<evidence type="ECO:0000259" key="7">
    <source>
        <dbReference type="PROSITE" id="PS51012"/>
    </source>
</evidence>
<dbReference type="Pfam" id="PF01061">
    <property type="entry name" value="ABC2_membrane"/>
    <property type="match status" value="1"/>
</dbReference>
<proteinExistence type="inferred from homology"/>
<comment type="caution">
    <text evidence="6">Lacks conserved residue(s) required for the propagation of feature annotation.</text>
</comment>
<keyword evidence="5" id="KW-0046">Antibiotic resistance</keyword>
<dbReference type="GO" id="GO:0043190">
    <property type="term" value="C:ATP-binding cassette (ABC) transporter complex"/>
    <property type="evidence" value="ECO:0007669"/>
    <property type="project" value="InterPro"/>
</dbReference>
<evidence type="ECO:0000256" key="3">
    <source>
        <dbReference type="ARBA" id="ARBA00022989"/>
    </source>
</evidence>
<dbReference type="RefSeq" id="WP_173036029.1">
    <property type="nucleotide sequence ID" value="NZ_AP022870.1"/>
</dbReference>